<keyword evidence="2" id="KW-1185">Reference proteome</keyword>
<evidence type="ECO:0000313" key="1">
    <source>
        <dbReference type="EMBL" id="KAI0027747.1"/>
    </source>
</evidence>
<organism evidence="1 2">
    <name type="scientific">Vararia minispora EC-137</name>
    <dbReference type="NCBI Taxonomy" id="1314806"/>
    <lineage>
        <taxon>Eukaryota</taxon>
        <taxon>Fungi</taxon>
        <taxon>Dikarya</taxon>
        <taxon>Basidiomycota</taxon>
        <taxon>Agaricomycotina</taxon>
        <taxon>Agaricomycetes</taxon>
        <taxon>Russulales</taxon>
        <taxon>Lachnocladiaceae</taxon>
        <taxon>Vararia</taxon>
    </lineage>
</organism>
<protein>
    <submittedName>
        <fullName evidence="1">Acid protease</fullName>
    </submittedName>
</protein>
<sequence length="546" mass="59099">MRCPSLVLPFILASLASALRIPFRTYSSTAHELLSLSRSTRRATASNVTVGLPIKNVNNVEYLGNLTLNGNTFTVILDTGSADLWVAGNVPNATDLGKSVSLSYAIGTANGNVHSATLTFGNYTVQNQAFVLVQDTSAFSSDFSTAAYQGLLGLGPNTGSVIYRKVDASDNSADSTLFRIFEGSQTTSDYITFLLNRANDAQESFAGEFTIAEVVPQFSNITNQPKLTIKDVPTLTDADQHWAVLTDGWGVTGPDGNFIQIGSSVPRVDSKKLVAVLDSGFTFSQVPRDMSDAIYGRVQGAIYDTTNELWRLPCDQELNVTFHFGGVDFPIHPLDTSSSDIQITKAGVTYCTGTFQPITTAFSLLGEYDVILGMSFLRNAYTLIDFGNFVKGGKDSSDPFVQLLPLTSQASAHADFVQSRLSGVDTTGSASKTLVPASQESHSPQSAAEIKAHREQKILKYWPYILVGCLAFVVISLGLCIWACCMRRKRQRAAARTAKSLPLSQQYNLGSFHNLSDSALPAAHKGQMESTDNLPSYSYSYKQYGQ</sequence>
<keyword evidence="1" id="KW-0378">Hydrolase</keyword>
<dbReference type="EMBL" id="MU273846">
    <property type="protein sequence ID" value="KAI0027747.1"/>
    <property type="molecule type" value="Genomic_DNA"/>
</dbReference>
<dbReference type="Proteomes" id="UP000814128">
    <property type="component" value="Unassembled WGS sequence"/>
</dbReference>
<gene>
    <name evidence="1" type="ORF">K488DRAFT_60557</name>
</gene>
<reference evidence="1" key="1">
    <citation type="submission" date="2021-02" db="EMBL/GenBank/DDBJ databases">
        <authorList>
            <consortium name="DOE Joint Genome Institute"/>
            <person name="Ahrendt S."/>
            <person name="Looney B.P."/>
            <person name="Miyauchi S."/>
            <person name="Morin E."/>
            <person name="Drula E."/>
            <person name="Courty P.E."/>
            <person name="Chicoki N."/>
            <person name="Fauchery L."/>
            <person name="Kohler A."/>
            <person name="Kuo A."/>
            <person name="Labutti K."/>
            <person name="Pangilinan J."/>
            <person name="Lipzen A."/>
            <person name="Riley R."/>
            <person name="Andreopoulos W."/>
            <person name="He G."/>
            <person name="Johnson J."/>
            <person name="Barry K.W."/>
            <person name="Grigoriev I.V."/>
            <person name="Nagy L."/>
            <person name="Hibbett D."/>
            <person name="Henrissat B."/>
            <person name="Matheny P.B."/>
            <person name="Labbe J."/>
            <person name="Martin F."/>
        </authorList>
    </citation>
    <scope>NUCLEOTIDE SEQUENCE</scope>
    <source>
        <strain evidence="1">EC-137</strain>
    </source>
</reference>
<comment type="caution">
    <text evidence="1">The sequence shown here is derived from an EMBL/GenBank/DDBJ whole genome shotgun (WGS) entry which is preliminary data.</text>
</comment>
<reference evidence="1" key="2">
    <citation type="journal article" date="2022" name="New Phytol.">
        <title>Evolutionary transition to the ectomycorrhizal habit in the genomes of a hyperdiverse lineage of mushroom-forming fungi.</title>
        <authorList>
            <person name="Looney B."/>
            <person name="Miyauchi S."/>
            <person name="Morin E."/>
            <person name="Drula E."/>
            <person name="Courty P.E."/>
            <person name="Kohler A."/>
            <person name="Kuo A."/>
            <person name="LaButti K."/>
            <person name="Pangilinan J."/>
            <person name="Lipzen A."/>
            <person name="Riley R."/>
            <person name="Andreopoulos W."/>
            <person name="He G."/>
            <person name="Johnson J."/>
            <person name="Nolan M."/>
            <person name="Tritt A."/>
            <person name="Barry K.W."/>
            <person name="Grigoriev I.V."/>
            <person name="Nagy L.G."/>
            <person name="Hibbett D."/>
            <person name="Henrissat B."/>
            <person name="Matheny P.B."/>
            <person name="Labbe J."/>
            <person name="Martin F.M."/>
        </authorList>
    </citation>
    <scope>NUCLEOTIDE SEQUENCE</scope>
    <source>
        <strain evidence="1">EC-137</strain>
    </source>
</reference>
<name>A0ACB8Q7Q4_9AGAM</name>
<keyword evidence="1" id="KW-0645">Protease</keyword>
<accession>A0ACB8Q7Q4</accession>
<evidence type="ECO:0000313" key="2">
    <source>
        <dbReference type="Proteomes" id="UP000814128"/>
    </source>
</evidence>
<proteinExistence type="predicted"/>